<dbReference type="AlphaFoldDB" id="A0A521AQR9"/>
<evidence type="ECO:0000256" key="1">
    <source>
        <dbReference type="ARBA" id="ARBA00022553"/>
    </source>
</evidence>
<dbReference type="InterPro" id="IPR001789">
    <property type="entry name" value="Sig_transdc_resp-reg_receiver"/>
</dbReference>
<keyword evidence="1 2" id="KW-0597">Phosphoprotein</keyword>
<dbReference type="GO" id="GO:0000160">
    <property type="term" value="P:phosphorelay signal transduction system"/>
    <property type="evidence" value="ECO:0007669"/>
    <property type="project" value="InterPro"/>
</dbReference>
<dbReference type="SMART" id="SM00448">
    <property type="entry name" value="REC"/>
    <property type="match status" value="1"/>
</dbReference>
<proteinExistence type="predicted"/>
<dbReference type="Pfam" id="PF00072">
    <property type="entry name" value="Response_reg"/>
    <property type="match status" value="1"/>
</dbReference>
<dbReference type="Proteomes" id="UP000317557">
    <property type="component" value="Unassembled WGS sequence"/>
</dbReference>
<organism evidence="4 5">
    <name type="scientific">Gracilimonas mengyeensis</name>
    <dbReference type="NCBI Taxonomy" id="1302730"/>
    <lineage>
        <taxon>Bacteria</taxon>
        <taxon>Pseudomonadati</taxon>
        <taxon>Balneolota</taxon>
        <taxon>Balneolia</taxon>
        <taxon>Balneolales</taxon>
        <taxon>Balneolaceae</taxon>
        <taxon>Gracilimonas</taxon>
    </lineage>
</organism>
<sequence>MRVLIVEDDKVLSLLLSKMIERLGLEVLMIVTKGAEAIEKIVELEPDLVLMDIMLEDDIDGITVVENIRSKSIDTTVIYITGNSDATNRERANATNYSDYLIKPISFEELKTSIQKIDDPS</sequence>
<evidence type="ECO:0000259" key="3">
    <source>
        <dbReference type="PROSITE" id="PS50110"/>
    </source>
</evidence>
<name>A0A521AQR9_9BACT</name>
<dbReference type="OrthoDB" id="1646880at2"/>
<feature type="modified residue" description="4-aspartylphosphate" evidence="2">
    <location>
        <position position="52"/>
    </location>
</feature>
<dbReference type="PANTHER" id="PTHR44591:SF3">
    <property type="entry name" value="RESPONSE REGULATORY DOMAIN-CONTAINING PROTEIN"/>
    <property type="match status" value="1"/>
</dbReference>
<protein>
    <submittedName>
        <fullName evidence="4">Response regulator receiver domain-containing protein</fullName>
    </submittedName>
</protein>
<evidence type="ECO:0000313" key="4">
    <source>
        <dbReference type="EMBL" id="SMO37135.1"/>
    </source>
</evidence>
<feature type="domain" description="Response regulatory" evidence="3">
    <location>
        <begin position="2"/>
        <end position="118"/>
    </location>
</feature>
<evidence type="ECO:0000313" key="5">
    <source>
        <dbReference type="Proteomes" id="UP000317557"/>
    </source>
</evidence>
<gene>
    <name evidence="4" type="ORF">SAMN06265219_101314</name>
</gene>
<reference evidence="4 5" key="1">
    <citation type="submission" date="2017-05" db="EMBL/GenBank/DDBJ databases">
        <authorList>
            <person name="Varghese N."/>
            <person name="Submissions S."/>
        </authorList>
    </citation>
    <scope>NUCLEOTIDE SEQUENCE [LARGE SCALE GENOMIC DNA]</scope>
    <source>
        <strain evidence="4 5">DSM 21985</strain>
    </source>
</reference>
<keyword evidence="5" id="KW-1185">Reference proteome</keyword>
<dbReference type="PROSITE" id="PS50110">
    <property type="entry name" value="RESPONSE_REGULATORY"/>
    <property type="match status" value="1"/>
</dbReference>
<dbReference type="RefSeq" id="WP_142452825.1">
    <property type="nucleotide sequence ID" value="NZ_FXTP01000001.1"/>
</dbReference>
<dbReference type="InterPro" id="IPR050595">
    <property type="entry name" value="Bact_response_regulator"/>
</dbReference>
<dbReference type="InterPro" id="IPR011006">
    <property type="entry name" value="CheY-like_superfamily"/>
</dbReference>
<dbReference type="SUPFAM" id="SSF52172">
    <property type="entry name" value="CheY-like"/>
    <property type="match status" value="1"/>
</dbReference>
<dbReference type="PANTHER" id="PTHR44591">
    <property type="entry name" value="STRESS RESPONSE REGULATOR PROTEIN 1"/>
    <property type="match status" value="1"/>
</dbReference>
<dbReference type="Gene3D" id="3.40.50.2300">
    <property type="match status" value="1"/>
</dbReference>
<evidence type="ECO:0000256" key="2">
    <source>
        <dbReference type="PROSITE-ProRule" id="PRU00169"/>
    </source>
</evidence>
<dbReference type="EMBL" id="FXTP01000001">
    <property type="protein sequence ID" value="SMO37135.1"/>
    <property type="molecule type" value="Genomic_DNA"/>
</dbReference>
<accession>A0A521AQR9</accession>